<dbReference type="Proteomes" id="UP000572817">
    <property type="component" value="Unassembled WGS sequence"/>
</dbReference>
<dbReference type="PROSITE" id="PS50280">
    <property type="entry name" value="SET"/>
    <property type="match status" value="1"/>
</dbReference>
<feature type="compositionally biased region" description="Polar residues" evidence="15">
    <location>
        <begin position="369"/>
        <end position="378"/>
    </location>
</feature>
<keyword evidence="10" id="KW-0156">Chromatin regulator</keyword>
<keyword evidence="7" id="KW-0489">Methyltransferase</keyword>
<accession>A0A8H4JA25</accession>
<evidence type="ECO:0000313" key="17">
    <source>
        <dbReference type="EMBL" id="KAF4313773.1"/>
    </source>
</evidence>
<dbReference type="GO" id="GO:0140943">
    <property type="term" value="F:histone H4K20 trimethyltransferase activity"/>
    <property type="evidence" value="ECO:0007669"/>
    <property type="project" value="UniProtKB-EC"/>
</dbReference>
<evidence type="ECO:0000256" key="2">
    <source>
        <dbReference type="ARBA" id="ARBA00004123"/>
    </source>
</evidence>
<dbReference type="SMART" id="SM00317">
    <property type="entry name" value="SET"/>
    <property type="match status" value="1"/>
</dbReference>
<reference evidence="17" key="1">
    <citation type="submission" date="2020-04" db="EMBL/GenBank/DDBJ databases">
        <title>Genome Assembly and Annotation of Botryosphaeria dothidea sdau 11-99, a Latent Pathogen of Apple Fruit Ring Rot in China.</title>
        <authorList>
            <person name="Yu C."/>
            <person name="Diao Y."/>
            <person name="Lu Q."/>
            <person name="Zhao J."/>
            <person name="Cui S."/>
            <person name="Peng C."/>
            <person name="He B."/>
            <person name="Liu H."/>
        </authorList>
    </citation>
    <scope>NUCLEOTIDE SEQUENCE [LARGE SCALE GENOMIC DNA]</scope>
    <source>
        <strain evidence="17">Sdau11-99</strain>
    </source>
</reference>
<keyword evidence="9" id="KW-0949">S-adenosyl-L-methionine</keyword>
<evidence type="ECO:0000256" key="3">
    <source>
        <dbReference type="ARBA" id="ARBA00004286"/>
    </source>
</evidence>
<feature type="compositionally biased region" description="Basic and acidic residues" evidence="15">
    <location>
        <begin position="355"/>
        <end position="368"/>
    </location>
</feature>
<evidence type="ECO:0000256" key="5">
    <source>
        <dbReference type="ARBA" id="ARBA00015413"/>
    </source>
</evidence>
<dbReference type="EMBL" id="WWBZ02000001">
    <property type="protein sequence ID" value="KAF4313773.1"/>
    <property type="molecule type" value="Genomic_DNA"/>
</dbReference>
<dbReference type="SUPFAM" id="SSF82199">
    <property type="entry name" value="SET domain"/>
    <property type="match status" value="1"/>
</dbReference>
<dbReference type="GO" id="GO:0005694">
    <property type="term" value="C:chromosome"/>
    <property type="evidence" value="ECO:0007669"/>
    <property type="project" value="UniProtKB-SubCell"/>
</dbReference>
<feature type="region of interest" description="Disordered" evidence="15">
    <location>
        <begin position="483"/>
        <end position="504"/>
    </location>
</feature>
<keyword evidence="11" id="KW-0539">Nucleus</keyword>
<keyword evidence="8" id="KW-0808">Transferase</keyword>
<dbReference type="Gene3D" id="1.10.10.1700">
    <property type="entry name" value="Histone-lysine N-methyltransferase"/>
    <property type="match status" value="1"/>
</dbReference>
<dbReference type="Pfam" id="PF00856">
    <property type="entry name" value="SET"/>
    <property type="match status" value="1"/>
</dbReference>
<protein>
    <recommendedName>
        <fullName evidence="5">Histone-lysine N-methyltransferase SET9</fullName>
        <ecNumber evidence="12">2.1.1.372</ecNumber>
    </recommendedName>
    <alternativeName>
        <fullName evidence="4">Histone-lysine N-methyltransferase set9</fullName>
    </alternativeName>
    <alternativeName>
        <fullName evidence="13">SET domain protein 9</fullName>
    </alternativeName>
</protein>
<keyword evidence="18" id="KW-1185">Reference proteome</keyword>
<dbReference type="CDD" id="cd10524">
    <property type="entry name" value="SET_Suv4-20-like"/>
    <property type="match status" value="1"/>
</dbReference>
<evidence type="ECO:0000256" key="13">
    <source>
        <dbReference type="ARBA" id="ARBA00030653"/>
    </source>
</evidence>
<dbReference type="InterPro" id="IPR001214">
    <property type="entry name" value="SET_dom"/>
</dbReference>
<evidence type="ECO:0000256" key="15">
    <source>
        <dbReference type="SAM" id="MobiDB-lite"/>
    </source>
</evidence>
<gene>
    <name evidence="17" type="ORF">GTA08_BOTSDO00619</name>
</gene>
<dbReference type="InterPro" id="IPR046341">
    <property type="entry name" value="SET_dom_sf"/>
</dbReference>
<evidence type="ECO:0000313" key="18">
    <source>
        <dbReference type="Proteomes" id="UP000572817"/>
    </source>
</evidence>
<dbReference type="GO" id="GO:0005634">
    <property type="term" value="C:nucleus"/>
    <property type="evidence" value="ECO:0007669"/>
    <property type="project" value="UniProtKB-SubCell"/>
</dbReference>
<dbReference type="AlphaFoldDB" id="A0A8H4JA25"/>
<dbReference type="Gene3D" id="2.170.270.10">
    <property type="entry name" value="SET domain"/>
    <property type="match status" value="1"/>
</dbReference>
<evidence type="ECO:0000256" key="8">
    <source>
        <dbReference type="ARBA" id="ARBA00022679"/>
    </source>
</evidence>
<evidence type="ECO:0000256" key="1">
    <source>
        <dbReference type="ARBA" id="ARBA00001984"/>
    </source>
</evidence>
<dbReference type="InterPro" id="IPR039977">
    <property type="entry name" value="Suv4-20/Set9"/>
</dbReference>
<keyword evidence="6" id="KW-0158">Chromosome</keyword>
<dbReference type="GO" id="GO:0032259">
    <property type="term" value="P:methylation"/>
    <property type="evidence" value="ECO:0007669"/>
    <property type="project" value="UniProtKB-KW"/>
</dbReference>
<dbReference type="PANTHER" id="PTHR12977:SF4">
    <property type="entry name" value="HISTONE-LYSINE N-METHYLTRANSFERASE KMT5B"/>
    <property type="match status" value="1"/>
</dbReference>
<evidence type="ECO:0000256" key="7">
    <source>
        <dbReference type="ARBA" id="ARBA00022603"/>
    </source>
</evidence>
<dbReference type="InterPro" id="IPR041938">
    <property type="entry name" value="Hist-Lys_N-MTase_N"/>
</dbReference>
<evidence type="ECO:0000256" key="12">
    <source>
        <dbReference type="ARBA" id="ARBA00024057"/>
    </source>
</evidence>
<sequence length="728" mass="81818">MAKEKEAPLKEALAKKGGLTLSQLAQYDDLATDVLVDKVYFWTTIRKNRTRYSPCRSIREEDIAKILRDSVVTRKDPAKAQEQLLELSGLKRYLAKLDTKDEKEHFKRHFRKYINLYMPDCPWEVSTTNRYTITQHEAAVTARRDIRKNEVIKYLCGIQVAMTKEEEETLDLNKRDFSIVMSSRKKAPSLFLGPARFANHDCDANARLTTAGPNGMAIVSKKDIEVGEEITVSYGEDYFGEDNCECLCSTCERLARNGWAPQKKETDAEEDDESSESLPQDGPYSFRKKRRYATDSATASRDTTTEPGTRESGKKVNTLPVSHSSSPRGKKRKLDTEEDLKGFASAGQENSKRRRSEDGTQIKMERTESQQSHDLSQTSEEDSGPMTTAMARLRSIRSHQRDRLLASTLAGSESVSASSPGSFSETSQHSSQSTAATSVDGDTAANAPSDGTDVSLKTETTVEQIPAIQVKVDASEVQAVKPAGSPLVTSTPANETAEDSELSELSDSLAFDDDHQQIVRQKRINTPPRTRSQNSHNGPTSSFTAPIPTIESGSNESSDPLDPNQRCPGDYTLTSLLLCAKYSRWVVCRTCDADFVQEDAYLTRAACPRCERHSKLYGYAWPKTEKEGKHDREERVLDHREINRFVSPGEERDIRKGKRQLQIELAKRRAKLAFRTQERYEEEEQSIKHGVSLSRGLKVSPQINSYEAFKVAFHSDKEDFIRRFIISI</sequence>
<dbReference type="OrthoDB" id="6627536at2759"/>
<comment type="catalytic activity">
    <reaction evidence="14">
        <text>L-lysyl(20)-[histone H4] + 3 S-adenosyl-L-methionine = N(6),N(6),N(6)-trimethyl-L-lysyl(20)-[histone H4] + 3 S-adenosyl-L-homocysteine + 3 H(+)</text>
        <dbReference type="Rhea" id="RHEA:64456"/>
        <dbReference type="Rhea" id="RHEA-COMP:15554"/>
        <dbReference type="Rhea" id="RHEA-COMP:15998"/>
        <dbReference type="ChEBI" id="CHEBI:15378"/>
        <dbReference type="ChEBI" id="CHEBI:29969"/>
        <dbReference type="ChEBI" id="CHEBI:57856"/>
        <dbReference type="ChEBI" id="CHEBI:59789"/>
        <dbReference type="ChEBI" id="CHEBI:61961"/>
        <dbReference type="EC" id="2.1.1.372"/>
    </reaction>
</comment>
<dbReference type="PROSITE" id="PS51567">
    <property type="entry name" value="SAM_MT43_SUVAR420_1"/>
    <property type="match status" value="1"/>
</dbReference>
<dbReference type="InterPro" id="IPR025783">
    <property type="entry name" value="Set9_fungi"/>
</dbReference>
<evidence type="ECO:0000256" key="4">
    <source>
        <dbReference type="ARBA" id="ARBA00014232"/>
    </source>
</evidence>
<dbReference type="PANTHER" id="PTHR12977">
    <property type="entry name" value="SUPPRESSOR OF VARIEGATION 4-20-RELATED"/>
    <property type="match status" value="1"/>
</dbReference>
<evidence type="ECO:0000256" key="14">
    <source>
        <dbReference type="ARBA" id="ARBA00048081"/>
    </source>
</evidence>
<dbReference type="EC" id="2.1.1.372" evidence="12"/>
<comment type="subcellular location">
    <subcellularLocation>
        <location evidence="3">Chromosome</location>
    </subcellularLocation>
    <subcellularLocation>
        <location evidence="2">Nucleus</location>
    </subcellularLocation>
</comment>
<evidence type="ECO:0000256" key="10">
    <source>
        <dbReference type="ARBA" id="ARBA00022853"/>
    </source>
</evidence>
<comment type="caution">
    <text evidence="17">The sequence shown here is derived from an EMBL/GenBank/DDBJ whole genome shotgun (WGS) entry which is preliminary data.</text>
</comment>
<feature type="domain" description="SET" evidence="16">
    <location>
        <begin position="121"/>
        <end position="235"/>
    </location>
</feature>
<feature type="region of interest" description="Disordered" evidence="15">
    <location>
        <begin position="522"/>
        <end position="563"/>
    </location>
</feature>
<evidence type="ECO:0000256" key="9">
    <source>
        <dbReference type="ARBA" id="ARBA00022691"/>
    </source>
</evidence>
<feature type="compositionally biased region" description="Polar residues" evidence="15">
    <location>
        <begin position="527"/>
        <end position="544"/>
    </location>
</feature>
<proteinExistence type="predicted"/>
<name>A0A8H4JA25_9PEZI</name>
<feature type="compositionally biased region" description="Low complexity" evidence="15">
    <location>
        <begin position="407"/>
        <end position="438"/>
    </location>
</feature>
<evidence type="ECO:0000256" key="6">
    <source>
        <dbReference type="ARBA" id="ARBA00022454"/>
    </source>
</evidence>
<comment type="function">
    <text evidence="1">Histone methyltransferase that trimethylates 'Lys-20' of histone H4 to form H4K20me3.</text>
</comment>
<feature type="region of interest" description="Disordered" evidence="15">
    <location>
        <begin position="260"/>
        <end position="458"/>
    </location>
</feature>
<evidence type="ECO:0000256" key="11">
    <source>
        <dbReference type="ARBA" id="ARBA00023242"/>
    </source>
</evidence>
<organism evidence="17 18">
    <name type="scientific">Botryosphaeria dothidea</name>
    <dbReference type="NCBI Taxonomy" id="55169"/>
    <lineage>
        <taxon>Eukaryota</taxon>
        <taxon>Fungi</taxon>
        <taxon>Dikarya</taxon>
        <taxon>Ascomycota</taxon>
        <taxon>Pezizomycotina</taxon>
        <taxon>Dothideomycetes</taxon>
        <taxon>Dothideomycetes incertae sedis</taxon>
        <taxon>Botryosphaeriales</taxon>
        <taxon>Botryosphaeriaceae</taxon>
        <taxon>Botryosphaeria</taxon>
    </lineage>
</organism>
<evidence type="ECO:0000259" key="16">
    <source>
        <dbReference type="PROSITE" id="PS50280"/>
    </source>
</evidence>